<evidence type="ECO:0000256" key="9">
    <source>
        <dbReference type="ARBA" id="ARBA00025283"/>
    </source>
</evidence>
<sequence>MRVGGESARRTSRHMGPIIITLSTTSSTYSSFPSLFALLFPLHSSPSSFVVHLLYTTLKQTNKQIPTTLKLPVFSLKPRISSTLISLTSSKSSTFSPVSLDQFMEGTLGLLGGGGGSSGGSSNESAMSKVEVVEQDYVGMSSEATSYPAEAELELGLGLGLSLGGGGGGGAGKQPKPCAWGERGRILTAKDFPSMVGSAVPSSRFSHRPNASSAVAVSGTKRAADSVSQEGGSPTAVSQVVGWPPISAARLNSLVNQAKTARAEDDKEDEEKSKDTSKKKINMGNKTTAKEKWRLGFVKVNMDGIPIGRKVDMNAHSCYETLAQTLEDMFFSPTTAIGGDKEQATKPSKLLDGSSEFVLTYEDKEGDWMLVGDVPWGMFISSVKRLRIMRTSEANGLAPRFQESSERQRNKPI</sequence>
<keyword evidence="5 10" id="KW-0805">Transcription regulation</keyword>
<keyword evidence="4 10" id="KW-0678">Repressor</keyword>
<reference evidence="14" key="2">
    <citation type="submission" date="2025-08" db="UniProtKB">
        <authorList>
            <consortium name="RefSeq"/>
        </authorList>
    </citation>
    <scope>IDENTIFICATION</scope>
</reference>
<dbReference type="InterPro" id="IPR033389">
    <property type="entry name" value="AUX/IAA_dom"/>
</dbReference>
<feature type="domain" description="PB1" evidence="12">
    <location>
        <begin position="295"/>
        <end position="393"/>
    </location>
</feature>
<evidence type="ECO:0000256" key="11">
    <source>
        <dbReference type="SAM" id="MobiDB-lite"/>
    </source>
</evidence>
<dbReference type="PANTHER" id="PTHR31734">
    <property type="entry name" value="AUXIN-RESPONSIVE PROTEIN IAA17"/>
    <property type="match status" value="1"/>
</dbReference>
<feature type="region of interest" description="Disordered" evidence="11">
    <location>
        <begin position="257"/>
        <end position="284"/>
    </location>
</feature>
<proteinExistence type="inferred from homology"/>
<reference evidence="13" key="1">
    <citation type="journal article" date="2012" name="Nat. Commun.">
        <title>The genome of Prunus mume.</title>
        <authorList>
            <person name="Zhang Q."/>
            <person name="Chen W."/>
            <person name="Sun L."/>
            <person name="Zhao F."/>
            <person name="Huang B."/>
            <person name="Yang W."/>
            <person name="Tao Y."/>
            <person name="Wang J."/>
            <person name="Yuan Z."/>
            <person name="Fan G."/>
            <person name="Xing Z."/>
            <person name="Han C."/>
            <person name="Pan H."/>
            <person name="Zhong X."/>
            <person name="Shi W."/>
            <person name="Liang X."/>
            <person name="Du D."/>
            <person name="Sun F."/>
            <person name="Xu Z."/>
            <person name="Hao R."/>
            <person name="Lv T."/>
            <person name="Lv Y."/>
            <person name="Zheng Z."/>
            <person name="Sun M."/>
            <person name="Luo L."/>
            <person name="Cai M."/>
            <person name="Gao Y."/>
            <person name="Wang J."/>
            <person name="Yin Y."/>
            <person name="Xu X."/>
            <person name="Cheng T."/>
            <person name="Wang J."/>
        </authorList>
    </citation>
    <scope>NUCLEOTIDE SEQUENCE [LARGE SCALE GENOMIC DNA]</scope>
</reference>
<keyword evidence="7 10" id="KW-0539">Nucleus</keyword>
<dbReference type="InterPro" id="IPR053793">
    <property type="entry name" value="PB1-like"/>
</dbReference>
<evidence type="ECO:0000256" key="10">
    <source>
        <dbReference type="RuleBase" id="RU004549"/>
    </source>
</evidence>
<evidence type="ECO:0000256" key="4">
    <source>
        <dbReference type="ARBA" id="ARBA00022491"/>
    </source>
</evidence>
<comment type="subunit">
    <text evidence="3 10">Homodimers and heterodimers.</text>
</comment>
<dbReference type="InterPro" id="IPR003311">
    <property type="entry name" value="AUX_IAA"/>
</dbReference>
<keyword evidence="13" id="KW-1185">Reference proteome</keyword>
<keyword evidence="6 10" id="KW-0804">Transcription</keyword>
<evidence type="ECO:0000313" key="13">
    <source>
        <dbReference type="Proteomes" id="UP000694861"/>
    </source>
</evidence>
<evidence type="ECO:0000313" key="14">
    <source>
        <dbReference type="RefSeq" id="XP_008224036.1"/>
    </source>
</evidence>
<organism evidence="13 14">
    <name type="scientific">Prunus mume</name>
    <name type="common">Japanese apricot</name>
    <name type="synonym">Armeniaca mume</name>
    <dbReference type="NCBI Taxonomy" id="102107"/>
    <lineage>
        <taxon>Eukaryota</taxon>
        <taxon>Viridiplantae</taxon>
        <taxon>Streptophyta</taxon>
        <taxon>Embryophyta</taxon>
        <taxon>Tracheophyta</taxon>
        <taxon>Spermatophyta</taxon>
        <taxon>Magnoliopsida</taxon>
        <taxon>eudicotyledons</taxon>
        <taxon>Gunneridae</taxon>
        <taxon>Pentapetalae</taxon>
        <taxon>rosids</taxon>
        <taxon>fabids</taxon>
        <taxon>Rosales</taxon>
        <taxon>Rosaceae</taxon>
        <taxon>Amygdaloideae</taxon>
        <taxon>Amygdaleae</taxon>
        <taxon>Prunus</taxon>
    </lineage>
</organism>
<protein>
    <recommendedName>
        <fullName evidence="10">Auxin-responsive protein</fullName>
    </recommendedName>
</protein>
<feature type="compositionally biased region" description="Basic and acidic residues" evidence="11">
    <location>
        <begin position="261"/>
        <end position="278"/>
    </location>
</feature>
<name>A0ABM0NFI9_PRUMU</name>
<evidence type="ECO:0000259" key="12">
    <source>
        <dbReference type="PROSITE" id="PS51745"/>
    </source>
</evidence>
<evidence type="ECO:0000256" key="7">
    <source>
        <dbReference type="ARBA" id="ARBA00023242"/>
    </source>
</evidence>
<dbReference type="RefSeq" id="XP_008224036.1">
    <property type="nucleotide sequence ID" value="XM_008225814.1"/>
</dbReference>
<keyword evidence="8 10" id="KW-0927">Auxin signaling pathway</keyword>
<dbReference type="Gene3D" id="3.10.20.90">
    <property type="entry name" value="Phosphatidylinositol 3-kinase Catalytic Subunit, Chain A, domain 1"/>
    <property type="match status" value="1"/>
</dbReference>
<dbReference type="PANTHER" id="PTHR31734:SF6">
    <property type="entry name" value="AUXIN-RESPONSIVE PROTEIN IAA11"/>
    <property type="match status" value="1"/>
</dbReference>
<dbReference type="Pfam" id="PF02309">
    <property type="entry name" value="AUX_IAA"/>
    <property type="match status" value="1"/>
</dbReference>
<evidence type="ECO:0000256" key="2">
    <source>
        <dbReference type="ARBA" id="ARBA00006728"/>
    </source>
</evidence>
<accession>A0ABM0NFI9</accession>
<gene>
    <name evidence="14" type="primary">LOC103323798</name>
</gene>
<evidence type="ECO:0000256" key="8">
    <source>
        <dbReference type="ARBA" id="ARBA00023294"/>
    </source>
</evidence>
<dbReference type="PROSITE" id="PS51745">
    <property type="entry name" value="PB1"/>
    <property type="match status" value="1"/>
</dbReference>
<dbReference type="SUPFAM" id="SSF54277">
    <property type="entry name" value="CAD &amp; PB1 domains"/>
    <property type="match status" value="1"/>
</dbReference>
<comment type="subcellular location">
    <subcellularLocation>
        <location evidence="1 10">Nucleus</location>
    </subcellularLocation>
</comment>
<evidence type="ECO:0000256" key="6">
    <source>
        <dbReference type="ARBA" id="ARBA00023163"/>
    </source>
</evidence>
<comment type="similarity">
    <text evidence="2 10">Belongs to the Aux/IAA family.</text>
</comment>
<dbReference type="GeneID" id="103323798"/>
<comment type="function">
    <text evidence="9">Aux/IAA proteins are short-lived transcriptional factors that function as repressors of early auxin response genes at low auxin concentrations. Repression is thought to result from the interaction with auxin response factors (ARFs), proteins that bind to the auxin-responsive promoter element (AuxRE). Formation of heterodimers with ARF proteins may alter their ability to modulate early auxin response genes expression.</text>
</comment>
<evidence type="ECO:0000256" key="3">
    <source>
        <dbReference type="ARBA" id="ARBA00011726"/>
    </source>
</evidence>
<evidence type="ECO:0000256" key="5">
    <source>
        <dbReference type="ARBA" id="ARBA00023015"/>
    </source>
</evidence>
<evidence type="ECO:0000256" key="1">
    <source>
        <dbReference type="ARBA" id="ARBA00004123"/>
    </source>
</evidence>
<dbReference type="Proteomes" id="UP000694861">
    <property type="component" value="Linkage group LG2"/>
</dbReference>